<proteinExistence type="predicted"/>
<protein>
    <submittedName>
        <fullName evidence="5">Unannotated protein</fullName>
    </submittedName>
</protein>
<feature type="domain" description="YdhG-like" evidence="1">
    <location>
        <begin position="15"/>
        <end position="112"/>
    </location>
</feature>
<dbReference type="EMBL" id="CAFBMV010000007">
    <property type="protein sequence ID" value="CAB4927587.1"/>
    <property type="molecule type" value="Genomic_DNA"/>
</dbReference>
<evidence type="ECO:0000313" key="2">
    <source>
        <dbReference type="EMBL" id="CAB4670655.1"/>
    </source>
</evidence>
<reference evidence="5" key="1">
    <citation type="submission" date="2020-05" db="EMBL/GenBank/DDBJ databases">
        <authorList>
            <person name="Chiriac C."/>
            <person name="Salcher M."/>
            <person name="Ghai R."/>
            <person name="Kavagutti S V."/>
        </authorList>
    </citation>
    <scope>NUCLEOTIDE SEQUENCE</scope>
</reference>
<dbReference type="PIRSF" id="PIRSF021308">
    <property type="entry name" value="UCP021308"/>
    <property type="match status" value="1"/>
</dbReference>
<dbReference type="AlphaFoldDB" id="A0A6J7IB57"/>
<dbReference type="Pfam" id="PF13376">
    <property type="entry name" value="OmdA"/>
    <property type="match status" value="1"/>
</dbReference>
<evidence type="ECO:0000313" key="4">
    <source>
        <dbReference type="EMBL" id="CAB4871948.1"/>
    </source>
</evidence>
<dbReference type="EMBL" id="CAFBLE010000009">
    <property type="protein sequence ID" value="CAB4871948.1"/>
    <property type="molecule type" value="Genomic_DNA"/>
</dbReference>
<evidence type="ECO:0000313" key="3">
    <source>
        <dbReference type="EMBL" id="CAB4753529.1"/>
    </source>
</evidence>
<evidence type="ECO:0000259" key="1">
    <source>
        <dbReference type="Pfam" id="PF08818"/>
    </source>
</evidence>
<organism evidence="5">
    <name type="scientific">freshwater metagenome</name>
    <dbReference type="NCBI Taxonomy" id="449393"/>
    <lineage>
        <taxon>unclassified sequences</taxon>
        <taxon>metagenomes</taxon>
        <taxon>ecological metagenomes</taxon>
    </lineage>
</organism>
<dbReference type="Pfam" id="PF08818">
    <property type="entry name" value="DUF1801"/>
    <property type="match status" value="1"/>
</dbReference>
<dbReference type="SUPFAM" id="SSF159888">
    <property type="entry name" value="YdhG-like"/>
    <property type="match status" value="1"/>
</dbReference>
<dbReference type="InterPro" id="IPR016786">
    <property type="entry name" value="YdeI_bac"/>
</dbReference>
<accession>A0A6J7IB57</accession>
<gene>
    <name evidence="2" type="ORF">UFOPK2289_01116</name>
    <name evidence="3" type="ORF">UFOPK2822_00962</name>
    <name evidence="4" type="ORF">UFOPK3346_01086</name>
    <name evidence="5" type="ORF">UFOPK3670_01071</name>
    <name evidence="6" type="ORF">UFOPK4308_01117</name>
</gene>
<dbReference type="EMBL" id="CAFBQL010000007">
    <property type="protein sequence ID" value="CAB5061504.1"/>
    <property type="molecule type" value="Genomic_DNA"/>
</dbReference>
<sequence length="193" mass="22109">MNSRVDVYIRKATQWKPEFAALRKIALESGLTEDLKWGHPCYTLNNGNVILIHGFKYYCAYAFFKGALMKDPKKILIQQTENVQSGRQIRFTSEAEILKMRKTLKAYIAEAIAIEEAGLKVEFKQSKDFVVPSEIIKQIKKVPGLAVAFNKLTPGRQRAYILHFTSAKQEKTQIARIQRCAPDIFEGKGYNEY</sequence>
<dbReference type="InterPro" id="IPR014922">
    <property type="entry name" value="YdhG-like"/>
</dbReference>
<name>A0A6J7IB57_9ZZZZ</name>
<dbReference type="EMBL" id="CAEZWT010000037">
    <property type="protein sequence ID" value="CAB4670655.1"/>
    <property type="molecule type" value="Genomic_DNA"/>
</dbReference>
<evidence type="ECO:0000313" key="5">
    <source>
        <dbReference type="EMBL" id="CAB4927587.1"/>
    </source>
</evidence>
<dbReference type="EMBL" id="CAEZZC010000012">
    <property type="protein sequence ID" value="CAB4753529.1"/>
    <property type="molecule type" value="Genomic_DNA"/>
</dbReference>
<dbReference type="Gene3D" id="3.90.1150.200">
    <property type="match status" value="1"/>
</dbReference>
<evidence type="ECO:0000313" key="6">
    <source>
        <dbReference type="EMBL" id="CAB5061504.1"/>
    </source>
</evidence>